<feature type="transmembrane region" description="Helical" evidence="7">
    <location>
        <begin position="199"/>
        <end position="215"/>
    </location>
</feature>
<dbReference type="AlphaFoldDB" id="A0A2M7SFK9"/>
<sequence>MQTNEITATQKLLNIGMALTVFLSLFGVMFFILVDNNEDLVRVASVQVLVLVMAVLWLARKLWKGDPGFAKTPLNLPIIAFFCAGLISLVKAVNPYQGLSELLTLSAYFVLFFLIVNNFNNESSVNNFLTTILILTVIVSAHSICQYLHLDFLWFMFPPDASSARVSSVFGNADFLGGYLAMVFPIAFLLFLFRKRKTFYGIASALIFTSLILTFTRSAWVSWGLSLCFMLAILAVFRPDVIKRNAGLLAGSIVCFVVFAVILNYARGGAIFSRLAAIFNWKEYSVQVRFNLWRTALGVFKKSPLIGIGFDNFKIVAQGCRIHNEYLQILAETGILGLGIFIWVIFAYFRQGFKSLKVLTPYRQVLVIAFMSSAVAFLADSLFCFPLHRVSHNVLFWGLAGMTVALSRIESESPASSAGRRSGDNVSEPEANSNNPGSRIQDPGSKPHAGVWGKVLAIAVVAGAAFAVFIVARNFIGVYFYQKGFEMNQYADRSPEVRQKTIQAFERAAKLAPFHYQIQHDWAVVAIESGDLKKGIKAMKWSEKLYPGKLPDLRLHLGLLYYETGRFDDAEKTWKETIDKFPDCAQAYFYLGGFFINRNQLDEGVKMCRRASELDPGNLEYYRVLAKVYYRTGELKAAKETVSRGLAAAPNDVELQKMDKALR</sequence>
<feature type="repeat" description="TPR" evidence="5">
    <location>
        <begin position="585"/>
        <end position="618"/>
    </location>
</feature>
<dbReference type="Pfam" id="PF13432">
    <property type="entry name" value="TPR_16"/>
    <property type="match status" value="1"/>
</dbReference>
<dbReference type="Proteomes" id="UP000229307">
    <property type="component" value="Unassembled WGS sequence"/>
</dbReference>
<keyword evidence="5" id="KW-0802">TPR repeat</keyword>
<dbReference type="PANTHER" id="PTHR37422">
    <property type="entry name" value="TEICHURONIC ACID BIOSYNTHESIS PROTEIN TUAE"/>
    <property type="match status" value="1"/>
</dbReference>
<feature type="repeat" description="TPR" evidence="5">
    <location>
        <begin position="551"/>
        <end position="584"/>
    </location>
</feature>
<evidence type="ECO:0000256" key="6">
    <source>
        <dbReference type="SAM" id="MobiDB-lite"/>
    </source>
</evidence>
<dbReference type="Gene3D" id="1.25.40.10">
    <property type="entry name" value="Tetratricopeptide repeat domain"/>
    <property type="match status" value="1"/>
</dbReference>
<evidence type="ECO:0000313" key="10">
    <source>
        <dbReference type="Proteomes" id="UP000229307"/>
    </source>
</evidence>
<keyword evidence="3 7" id="KW-1133">Transmembrane helix</keyword>
<feature type="transmembrane region" description="Helical" evidence="7">
    <location>
        <begin position="72"/>
        <end position="90"/>
    </location>
</feature>
<comment type="subcellular location">
    <subcellularLocation>
        <location evidence="1">Membrane</location>
        <topology evidence="1">Multi-pass membrane protein</topology>
    </subcellularLocation>
</comment>
<name>A0A2M7SFK9_9BACT</name>
<evidence type="ECO:0000256" key="2">
    <source>
        <dbReference type="ARBA" id="ARBA00022692"/>
    </source>
</evidence>
<evidence type="ECO:0000256" key="3">
    <source>
        <dbReference type="ARBA" id="ARBA00022989"/>
    </source>
</evidence>
<feature type="transmembrane region" description="Helical" evidence="7">
    <location>
        <begin position="246"/>
        <end position="266"/>
    </location>
</feature>
<feature type="transmembrane region" description="Helical" evidence="7">
    <location>
        <begin position="40"/>
        <end position="60"/>
    </location>
</feature>
<dbReference type="InterPro" id="IPR019734">
    <property type="entry name" value="TPR_rpt"/>
</dbReference>
<evidence type="ECO:0000256" key="4">
    <source>
        <dbReference type="ARBA" id="ARBA00023136"/>
    </source>
</evidence>
<dbReference type="PANTHER" id="PTHR37422:SF13">
    <property type="entry name" value="LIPOPOLYSACCHARIDE BIOSYNTHESIS PROTEIN PA4999-RELATED"/>
    <property type="match status" value="1"/>
</dbReference>
<feature type="transmembrane region" description="Helical" evidence="7">
    <location>
        <begin position="128"/>
        <end position="149"/>
    </location>
</feature>
<protein>
    <recommendedName>
        <fullName evidence="8">O-antigen ligase-related domain-containing protein</fullName>
    </recommendedName>
</protein>
<evidence type="ECO:0000256" key="5">
    <source>
        <dbReference type="PROSITE-ProRule" id="PRU00339"/>
    </source>
</evidence>
<dbReference type="InterPro" id="IPR007016">
    <property type="entry name" value="O-antigen_ligase-rel_domated"/>
</dbReference>
<proteinExistence type="predicted"/>
<dbReference type="SUPFAM" id="SSF48452">
    <property type="entry name" value="TPR-like"/>
    <property type="match status" value="1"/>
</dbReference>
<comment type="caution">
    <text evidence="9">The sequence shown here is derived from an EMBL/GenBank/DDBJ whole genome shotgun (WGS) entry which is preliminary data.</text>
</comment>
<dbReference type="PROSITE" id="PS50005">
    <property type="entry name" value="TPR"/>
    <property type="match status" value="3"/>
</dbReference>
<evidence type="ECO:0000256" key="1">
    <source>
        <dbReference type="ARBA" id="ARBA00004141"/>
    </source>
</evidence>
<feature type="transmembrane region" description="Helical" evidence="7">
    <location>
        <begin position="334"/>
        <end position="353"/>
    </location>
</feature>
<feature type="transmembrane region" description="Helical" evidence="7">
    <location>
        <begin position="221"/>
        <end position="237"/>
    </location>
</feature>
<accession>A0A2M7SFK9</accession>
<feature type="repeat" description="TPR" evidence="5">
    <location>
        <begin position="619"/>
        <end position="652"/>
    </location>
</feature>
<evidence type="ECO:0000313" key="9">
    <source>
        <dbReference type="EMBL" id="PIZ18288.1"/>
    </source>
</evidence>
<feature type="transmembrane region" description="Helical" evidence="7">
    <location>
        <begin position="455"/>
        <end position="481"/>
    </location>
</feature>
<dbReference type="Pfam" id="PF04932">
    <property type="entry name" value="Wzy_C"/>
    <property type="match status" value="1"/>
</dbReference>
<feature type="domain" description="O-antigen ligase-related" evidence="8">
    <location>
        <begin position="203"/>
        <end position="342"/>
    </location>
</feature>
<feature type="transmembrane region" description="Helical" evidence="7">
    <location>
        <begin position="96"/>
        <end position="116"/>
    </location>
</feature>
<dbReference type="InterPro" id="IPR011990">
    <property type="entry name" value="TPR-like_helical_dom_sf"/>
</dbReference>
<feature type="transmembrane region" description="Helical" evidence="7">
    <location>
        <begin position="365"/>
        <end position="388"/>
    </location>
</feature>
<dbReference type="SMART" id="SM00028">
    <property type="entry name" value="TPR"/>
    <property type="match status" value="3"/>
</dbReference>
<keyword evidence="2 7" id="KW-0812">Transmembrane</keyword>
<evidence type="ECO:0000256" key="7">
    <source>
        <dbReference type="SAM" id="Phobius"/>
    </source>
</evidence>
<feature type="transmembrane region" description="Helical" evidence="7">
    <location>
        <begin position="12"/>
        <end position="34"/>
    </location>
</feature>
<reference evidence="10" key="1">
    <citation type="submission" date="2017-09" db="EMBL/GenBank/DDBJ databases">
        <title>Depth-based differentiation of microbial function through sediment-hosted aquifers and enrichment of novel symbionts in the deep terrestrial subsurface.</title>
        <authorList>
            <person name="Probst A.J."/>
            <person name="Ladd B."/>
            <person name="Jarett J.K."/>
            <person name="Geller-Mcgrath D.E."/>
            <person name="Sieber C.M.K."/>
            <person name="Emerson J.B."/>
            <person name="Anantharaman K."/>
            <person name="Thomas B.C."/>
            <person name="Malmstrom R."/>
            <person name="Stieglmeier M."/>
            <person name="Klingl A."/>
            <person name="Woyke T."/>
            <person name="Ryan C.M."/>
            <person name="Banfield J.F."/>
        </authorList>
    </citation>
    <scope>NUCLEOTIDE SEQUENCE [LARGE SCALE GENOMIC DNA]</scope>
</reference>
<dbReference type="EMBL" id="PFMR01000008">
    <property type="protein sequence ID" value="PIZ18288.1"/>
    <property type="molecule type" value="Genomic_DNA"/>
</dbReference>
<feature type="region of interest" description="Disordered" evidence="6">
    <location>
        <begin position="414"/>
        <end position="446"/>
    </location>
</feature>
<gene>
    <name evidence="9" type="ORF">COY52_00265</name>
</gene>
<dbReference type="GO" id="GO:0016020">
    <property type="term" value="C:membrane"/>
    <property type="evidence" value="ECO:0007669"/>
    <property type="project" value="UniProtKB-SubCell"/>
</dbReference>
<organism evidence="9 10">
    <name type="scientific">Candidatus Desantisbacteria bacterium CG_4_10_14_0_8_um_filter_48_22</name>
    <dbReference type="NCBI Taxonomy" id="1974543"/>
    <lineage>
        <taxon>Bacteria</taxon>
        <taxon>Candidatus Desantisiibacteriota</taxon>
    </lineage>
</organism>
<feature type="transmembrane region" description="Helical" evidence="7">
    <location>
        <begin position="169"/>
        <end position="192"/>
    </location>
</feature>
<dbReference type="InterPro" id="IPR051533">
    <property type="entry name" value="WaaL-like"/>
</dbReference>
<evidence type="ECO:0000259" key="8">
    <source>
        <dbReference type="Pfam" id="PF04932"/>
    </source>
</evidence>
<keyword evidence="4 7" id="KW-0472">Membrane</keyword>